<organism evidence="2 3">
    <name type="scientific">Apiospora phragmitis</name>
    <dbReference type="NCBI Taxonomy" id="2905665"/>
    <lineage>
        <taxon>Eukaryota</taxon>
        <taxon>Fungi</taxon>
        <taxon>Dikarya</taxon>
        <taxon>Ascomycota</taxon>
        <taxon>Pezizomycotina</taxon>
        <taxon>Sordariomycetes</taxon>
        <taxon>Xylariomycetidae</taxon>
        <taxon>Amphisphaeriales</taxon>
        <taxon>Apiosporaceae</taxon>
        <taxon>Apiospora</taxon>
    </lineage>
</organism>
<sequence length="548" mass="59499">MFGSGFHGHWEEPEPLQEEIVRISQQLPNVQWDKIDLTGLILDASLKGPWGTEGETIYIKVKVAFTYLLGETDLSSSTNFFKNVKDLDDELDPLADESSSEDEADEIPAGGSASMSQELTASVELDATLAPERPKGEPTFAGFGRLQQETPPPRQRHLLDESSMVGDHSDSEDADDSSSSSDSEETYMHKVSMWYTPGRRLRKTFSGSYSMRSSGGGTGVETGTGTGTSRRRSTKPKNVISLHDMSDLLPSKQELAQEYSIFGDGPRDIPLELLEQTPRNSSVLVVAKNIVSHIRDGKTSPGSSENQLAGKVKWGLHPLAKEFITDLFNYFERAADVQMLAMLSCVFSEASTEDGVAYAESHMTQPETPLGMKAPHVNSGVPTPGTIHTPVHIPGSYGSEGRVLARRSGVKLLSTWGTPPPKTTPRDSMSDADVTQSLSTSPEPRLFRRANTALSTGFASSFPRPFTNTVSSSPPTKKRPSPGEAILANLTPNVTWGGSMILGPTSEPALTTRNSYSDDEQRKDDIPLSVINSISVEIEDQSIFDDDG</sequence>
<dbReference type="RefSeq" id="XP_066718281.1">
    <property type="nucleotide sequence ID" value="XM_066856114.1"/>
</dbReference>
<feature type="region of interest" description="Disordered" evidence="1">
    <location>
        <begin position="413"/>
        <end position="443"/>
    </location>
</feature>
<feature type="compositionally biased region" description="Polar residues" evidence="1">
    <location>
        <begin position="433"/>
        <end position="442"/>
    </location>
</feature>
<evidence type="ECO:0000313" key="3">
    <source>
        <dbReference type="Proteomes" id="UP001480595"/>
    </source>
</evidence>
<feature type="region of interest" description="Disordered" evidence="1">
    <location>
        <begin position="130"/>
        <end position="187"/>
    </location>
</feature>
<feature type="region of interest" description="Disordered" evidence="1">
    <location>
        <begin position="91"/>
        <end position="117"/>
    </location>
</feature>
<feature type="compositionally biased region" description="Gly residues" evidence="1">
    <location>
        <begin position="214"/>
        <end position="226"/>
    </location>
</feature>
<feature type="compositionally biased region" description="Acidic residues" evidence="1">
    <location>
        <begin position="91"/>
        <end position="106"/>
    </location>
</feature>
<dbReference type="GeneID" id="92089177"/>
<name>A0ABR1VTZ8_9PEZI</name>
<dbReference type="InterPro" id="IPR049567">
    <property type="entry name" value="WDR59-like"/>
</dbReference>
<dbReference type="PANTHER" id="PTHR46170">
    <property type="entry name" value="GATOR COMPLEX PROTEIN WDR59"/>
    <property type="match status" value="1"/>
</dbReference>
<keyword evidence="3" id="KW-1185">Reference proteome</keyword>
<proteinExistence type="predicted"/>
<reference evidence="2 3" key="1">
    <citation type="submission" date="2023-01" db="EMBL/GenBank/DDBJ databases">
        <title>Analysis of 21 Apiospora genomes using comparative genomics revels a genus with tremendous synthesis potential of carbohydrate active enzymes and secondary metabolites.</title>
        <authorList>
            <person name="Sorensen T."/>
        </authorList>
    </citation>
    <scope>NUCLEOTIDE SEQUENCE [LARGE SCALE GENOMIC DNA]</scope>
    <source>
        <strain evidence="2 3">CBS 135458</strain>
    </source>
</reference>
<comment type="caution">
    <text evidence="2">The sequence shown here is derived from an EMBL/GenBank/DDBJ whole genome shotgun (WGS) entry which is preliminary data.</text>
</comment>
<dbReference type="PANTHER" id="PTHR46170:SF1">
    <property type="entry name" value="GATOR COMPLEX PROTEIN WDR59"/>
    <property type="match status" value="1"/>
</dbReference>
<evidence type="ECO:0000313" key="2">
    <source>
        <dbReference type="EMBL" id="KAK8073806.1"/>
    </source>
</evidence>
<accession>A0ABR1VTZ8</accession>
<evidence type="ECO:0000256" key="1">
    <source>
        <dbReference type="SAM" id="MobiDB-lite"/>
    </source>
</evidence>
<dbReference type="Proteomes" id="UP001480595">
    <property type="component" value="Unassembled WGS sequence"/>
</dbReference>
<dbReference type="EMBL" id="JAQQWL010000005">
    <property type="protein sequence ID" value="KAK8073806.1"/>
    <property type="molecule type" value="Genomic_DNA"/>
</dbReference>
<feature type="region of interest" description="Disordered" evidence="1">
    <location>
        <begin position="501"/>
        <end position="524"/>
    </location>
</feature>
<feature type="region of interest" description="Disordered" evidence="1">
    <location>
        <begin position="206"/>
        <end position="237"/>
    </location>
</feature>
<protein>
    <submittedName>
        <fullName evidence="2">WD repeat-containing protein</fullName>
    </submittedName>
</protein>
<gene>
    <name evidence="2" type="ORF">PG994_004705</name>
</gene>